<reference evidence="4" key="1">
    <citation type="journal article" date="2021" name="PeerJ">
        <title>Extensive microbial diversity within the chicken gut microbiome revealed by metagenomics and culture.</title>
        <authorList>
            <person name="Gilroy R."/>
            <person name="Ravi A."/>
            <person name="Getino M."/>
            <person name="Pursley I."/>
            <person name="Horton D.L."/>
            <person name="Alikhan N.F."/>
            <person name="Baker D."/>
            <person name="Gharbi K."/>
            <person name="Hall N."/>
            <person name="Watson M."/>
            <person name="Adriaenssens E.M."/>
            <person name="Foster-Nyarko E."/>
            <person name="Jarju S."/>
            <person name="Secka A."/>
            <person name="Antonio M."/>
            <person name="Oren A."/>
            <person name="Chaudhuri R.R."/>
            <person name="La Ragione R."/>
            <person name="Hildebrand F."/>
            <person name="Pallen M.J."/>
        </authorList>
    </citation>
    <scope>NUCLEOTIDE SEQUENCE</scope>
    <source>
        <strain evidence="4">ChiSxjej3B15-572</strain>
    </source>
</reference>
<dbReference type="HAMAP" id="MF_01539">
    <property type="entry name" value="TmcAL"/>
    <property type="match status" value="1"/>
</dbReference>
<keyword evidence="3" id="KW-0820">tRNA-binding</keyword>
<sequence length="384" mass="43718">MRAVGLIAEYNPFHNGHLHHLQAAKRLSRADAVVVVMSGNFTQRGEPAVIDKWTRTRMALLNGADLVVELPLVFVVQPADRFANGALTILHDLQISDLVFGAEHPEWDFAALVAAEKQFQQAAFQNYDQTYATQFNQQLEAVTGHSLRDPNDILAFTYYKKVIHEKWPLHLHAIQRRGSDYHDLHINGHIASASAIREALVKGNDALVKQAVPATTWSLLKDLQQVPAMDQLFMILRNHLIQAPASQLAKTYSMAEGLENRLKQAASRSLDFKSLMHQAKTKRYTYAHLLRLFLYLCLEATQDQVDWTIKHPYIRLLGFNQRGQAYLHQVKKDLSLPLITKVDQTLHNGLLDLDYRAGKLYQNFTNDEQDLKRAPIMELSSKDR</sequence>
<comment type="similarity">
    <text evidence="3">Belongs to the TmcAL family.</text>
</comment>
<keyword evidence="3" id="KW-0963">Cytoplasm</keyword>
<dbReference type="GO" id="GO:0000049">
    <property type="term" value="F:tRNA binding"/>
    <property type="evidence" value="ECO:0007669"/>
    <property type="project" value="UniProtKB-KW"/>
</dbReference>
<dbReference type="EC" id="6.3.4.-" evidence="3"/>
<feature type="binding site" evidence="3">
    <location>
        <position position="176"/>
    </location>
    <ligand>
        <name>ATP</name>
        <dbReference type="ChEBI" id="CHEBI:30616"/>
    </ligand>
</feature>
<evidence type="ECO:0000256" key="3">
    <source>
        <dbReference type="HAMAP-Rule" id="MF_01539"/>
    </source>
</evidence>
<feature type="binding site" evidence="3">
    <location>
        <position position="101"/>
    </location>
    <ligand>
        <name>ATP</name>
        <dbReference type="ChEBI" id="CHEBI:30616"/>
    </ligand>
</feature>
<keyword evidence="3" id="KW-0547">Nucleotide-binding</keyword>
<comment type="function">
    <text evidence="3">Catalyzes the formation of N(4)-acetylcytidine (ac(4)C) at the wobble position of elongator tRNA(Met), using acetate and ATP as substrates. First activates an acetate ion to form acetyladenylate (Ac-AMP) and then transfers the acetyl group to tRNA to form ac(4)C34.</text>
</comment>
<comment type="caution">
    <text evidence="4">The sequence shown here is derived from an EMBL/GenBank/DDBJ whole genome shotgun (WGS) entry which is preliminary data.</text>
</comment>
<protein>
    <recommendedName>
        <fullName evidence="3">tRNA(Met) cytidine acetate ligase</fullName>
        <ecNumber evidence="3">6.3.4.-</ecNumber>
    </recommendedName>
</protein>
<dbReference type="Pfam" id="PF05636">
    <property type="entry name" value="HIGH_NTase1"/>
    <property type="match status" value="1"/>
</dbReference>
<dbReference type="SUPFAM" id="SSF52374">
    <property type="entry name" value="Nucleotidylyl transferase"/>
    <property type="match status" value="1"/>
</dbReference>
<comment type="caution">
    <text evidence="3">Lacks conserved residue(s) required for the propagation of feature annotation.</text>
</comment>
<keyword evidence="3" id="KW-0694">RNA-binding</keyword>
<keyword evidence="1 3" id="KW-0436">Ligase</keyword>
<dbReference type="Gene3D" id="3.40.50.620">
    <property type="entry name" value="HUPs"/>
    <property type="match status" value="1"/>
</dbReference>
<comment type="subcellular location">
    <subcellularLocation>
        <location evidence="3">Cytoplasm</location>
    </subcellularLocation>
</comment>
<comment type="catalytic activity">
    <reaction evidence="3">
        <text>cytidine(34) in elongator tRNA(Met) + acetate + ATP = N(4)-acetylcytidine(34) in elongator tRNA(Met) + AMP + diphosphate</text>
        <dbReference type="Rhea" id="RHEA:58144"/>
        <dbReference type="Rhea" id="RHEA-COMP:10693"/>
        <dbReference type="Rhea" id="RHEA-COMP:10694"/>
        <dbReference type="ChEBI" id="CHEBI:30089"/>
        <dbReference type="ChEBI" id="CHEBI:30616"/>
        <dbReference type="ChEBI" id="CHEBI:33019"/>
        <dbReference type="ChEBI" id="CHEBI:74900"/>
        <dbReference type="ChEBI" id="CHEBI:82748"/>
        <dbReference type="ChEBI" id="CHEBI:456215"/>
    </reaction>
</comment>
<dbReference type="GO" id="GO:0005737">
    <property type="term" value="C:cytoplasm"/>
    <property type="evidence" value="ECO:0007669"/>
    <property type="project" value="UniProtKB-SubCell"/>
</dbReference>
<evidence type="ECO:0000313" key="4">
    <source>
        <dbReference type="EMBL" id="HIX35156.1"/>
    </source>
</evidence>
<gene>
    <name evidence="3" type="primary">tmcAL</name>
    <name evidence="4" type="ORF">H9856_01895</name>
</gene>
<dbReference type="InterPro" id="IPR014729">
    <property type="entry name" value="Rossmann-like_a/b/a_fold"/>
</dbReference>
<proteinExistence type="inferred from homology"/>
<dbReference type="GO" id="GO:0006400">
    <property type="term" value="P:tRNA modification"/>
    <property type="evidence" value="ECO:0007669"/>
    <property type="project" value="UniProtKB-UniRule"/>
</dbReference>
<dbReference type="GO" id="GO:0016879">
    <property type="term" value="F:ligase activity, forming carbon-nitrogen bonds"/>
    <property type="evidence" value="ECO:0007669"/>
    <property type="project" value="UniProtKB-UniRule"/>
</dbReference>
<reference evidence="4" key="2">
    <citation type="submission" date="2021-04" db="EMBL/GenBank/DDBJ databases">
        <authorList>
            <person name="Gilroy R."/>
        </authorList>
    </citation>
    <scope>NUCLEOTIDE SEQUENCE</scope>
    <source>
        <strain evidence="4">ChiSxjej3B15-572</strain>
    </source>
</reference>
<dbReference type="InterPro" id="IPR008513">
    <property type="entry name" value="tRNA(Met)_cyd_acetate_ligase"/>
</dbReference>
<dbReference type="NCBIfam" id="NF010191">
    <property type="entry name" value="PRK13670.1"/>
    <property type="match status" value="1"/>
</dbReference>
<keyword evidence="2 3" id="KW-0819">tRNA processing</keyword>
<dbReference type="PANTHER" id="PTHR37825:SF1">
    <property type="entry name" value="TRNA(MET) CYTIDINE ACETATE LIGASE"/>
    <property type="match status" value="1"/>
</dbReference>
<dbReference type="Proteomes" id="UP000824231">
    <property type="component" value="Unassembled WGS sequence"/>
</dbReference>
<evidence type="ECO:0000313" key="5">
    <source>
        <dbReference type="Proteomes" id="UP000824231"/>
    </source>
</evidence>
<dbReference type="AlphaFoldDB" id="A0A9D1VHJ5"/>
<dbReference type="PANTHER" id="PTHR37825">
    <property type="entry name" value="TRNA(MET) CYTIDINE ACETATE LIGASE"/>
    <property type="match status" value="1"/>
</dbReference>
<feature type="binding site" evidence="3">
    <location>
        <position position="151"/>
    </location>
    <ligand>
        <name>ATP</name>
        <dbReference type="ChEBI" id="CHEBI:30616"/>
    </ligand>
</feature>
<organism evidence="4 5">
    <name type="scientific">Candidatus Limosilactobacillus merdigallinarum</name>
    <dbReference type="NCBI Taxonomy" id="2838652"/>
    <lineage>
        <taxon>Bacteria</taxon>
        <taxon>Bacillati</taxon>
        <taxon>Bacillota</taxon>
        <taxon>Bacilli</taxon>
        <taxon>Lactobacillales</taxon>
        <taxon>Lactobacillaceae</taxon>
        <taxon>Limosilactobacillus</taxon>
    </lineage>
</organism>
<evidence type="ECO:0000256" key="2">
    <source>
        <dbReference type="ARBA" id="ARBA00022694"/>
    </source>
</evidence>
<name>A0A9D1VHJ5_9LACO</name>
<dbReference type="EMBL" id="DXFH01000002">
    <property type="protein sequence ID" value="HIX35156.1"/>
    <property type="molecule type" value="Genomic_DNA"/>
</dbReference>
<evidence type="ECO:0000256" key="1">
    <source>
        <dbReference type="ARBA" id="ARBA00022598"/>
    </source>
</evidence>
<accession>A0A9D1VHJ5</accession>
<dbReference type="GO" id="GO:0005524">
    <property type="term" value="F:ATP binding"/>
    <property type="evidence" value="ECO:0007669"/>
    <property type="project" value="UniProtKB-KW"/>
</dbReference>
<keyword evidence="3" id="KW-0067">ATP-binding</keyword>
<feature type="binding site" evidence="3">
    <location>
        <begin position="7"/>
        <end position="20"/>
    </location>
    <ligand>
        <name>ATP</name>
        <dbReference type="ChEBI" id="CHEBI:30616"/>
    </ligand>
</feature>